<gene>
    <name evidence="1" type="ORF">RUMCAL_02554</name>
</gene>
<evidence type="ECO:0000313" key="1">
    <source>
        <dbReference type="EMBL" id="ERJ91525.1"/>
    </source>
</evidence>
<keyword evidence="2" id="KW-1185">Reference proteome</keyword>
<dbReference type="Proteomes" id="UP000016662">
    <property type="component" value="Unassembled WGS sequence"/>
</dbReference>
<reference evidence="1 2" key="1">
    <citation type="submission" date="2013-07" db="EMBL/GenBank/DDBJ databases">
        <authorList>
            <person name="Weinstock G."/>
            <person name="Sodergren E."/>
            <person name="Wylie T."/>
            <person name="Fulton L."/>
            <person name="Fulton R."/>
            <person name="Fronick C."/>
            <person name="O'Laughlin M."/>
            <person name="Godfrey J."/>
            <person name="Miner T."/>
            <person name="Herter B."/>
            <person name="Appelbaum E."/>
            <person name="Cordes M."/>
            <person name="Lek S."/>
            <person name="Wollam A."/>
            <person name="Pepin K.H."/>
            <person name="Palsikar V.B."/>
            <person name="Mitreva M."/>
            <person name="Wilson R.K."/>
        </authorList>
    </citation>
    <scope>NUCLEOTIDE SEQUENCE [LARGE SCALE GENOMIC DNA]</scope>
    <source>
        <strain evidence="1 2">ATCC 27760</strain>
    </source>
</reference>
<protein>
    <submittedName>
        <fullName evidence="1">Uncharacterized protein</fullName>
    </submittedName>
</protein>
<comment type="caution">
    <text evidence="1">The sequence shown here is derived from an EMBL/GenBank/DDBJ whole genome shotgun (WGS) entry which is preliminary data.</text>
</comment>
<proteinExistence type="predicted"/>
<dbReference type="AlphaFoldDB" id="U2KHH0"/>
<dbReference type="HOGENOM" id="CLU_2809836_0_0_9"/>
<name>U2KHH0_9FIRM</name>
<accession>U2KHH0</accession>
<dbReference type="EMBL" id="AWVF01000307">
    <property type="protein sequence ID" value="ERJ91525.1"/>
    <property type="molecule type" value="Genomic_DNA"/>
</dbReference>
<organism evidence="1 2">
    <name type="scientific">Ruminococcus callidus ATCC 27760</name>
    <dbReference type="NCBI Taxonomy" id="411473"/>
    <lineage>
        <taxon>Bacteria</taxon>
        <taxon>Bacillati</taxon>
        <taxon>Bacillota</taxon>
        <taxon>Clostridia</taxon>
        <taxon>Eubacteriales</taxon>
        <taxon>Oscillospiraceae</taxon>
        <taxon>Ruminococcus</taxon>
    </lineage>
</organism>
<sequence length="67" mass="7860">MSSLFFKFFRFFLISLRVPKSHAISGLFFYLHKYLHKMINCDIIEKHYSESNSGIICRGNHNGTLFG</sequence>
<evidence type="ECO:0000313" key="2">
    <source>
        <dbReference type="Proteomes" id="UP000016662"/>
    </source>
</evidence>